<proteinExistence type="predicted"/>
<evidence type="ECO:0000313" key="1">
    <source>
        <dbReference type="EMBL" id="KAF5094614.1"/>
    </source>
</evidence>
<dbReference type="EMBL" id="QVQA01000157">
    <property type="protein sequence ID" value="KAF5094614.1"/>
    <property type="molecule type" value="Genomic_DNA"/>
</dbReference>
<protein>
    <submittedName>
        <fullName evidence="1">Uncharacterized protein</fullName>
    </submittedName>
</protein>
<comment type="caution">
    <text evidence="1">The sequence shown here is derived from an EMBL/GenBank/DDBJ whole genome shotgun (WGS) entry which is preliminary data.</text>
</comment>
<gene>
    <name evidence="1" type="ORF">D0Z00_003466</name>
</gene>
<dbReference type="Proteomes" id="UP000744676">
    <property type="component" value="Unassembled WGS sequence"/>
</dbReference>
<sequence>MFSRRALASVTASAAVVSTAAYLSIQNARADQQKLTTIPPAPKVAVAPPARKDLITRLSKSNPANPDDIYDILVVGGGATGAGVALDAASRGLKVALLERDDFSCGTSSRSTKLIHGGVRYLEKAVFNLDYSQYLLVKEALHERKVFLDIAPHLSFALPIMIPAHKWWELPYFYIGVKAYDFLAGKQNLESAYLMTKGKALEAFPQLNPETLKGAIVYYDGSHNDARMNVSLALTAVEQGATVLNHVEVTGIQKDEKTGKINGVIARDLESSDPNATISISAKSVVNATGPFTDSIRKLDDGKTKEIVAPSSGVHVILPGYYTPKKLGLLDAATSDGRVIFFLPWQGSTIAGTTDNPTALSANPTPSEEDIQFILNEIKDYFKGTMDVRREDVLAAWSGIRPLVRDPKAQNTESLVRNHLITVSDSGLVTIAGGKWTTYRQMAEETVEECIKVSDLKPPHTTATESLKLVGGEGWNNLQYIHLIQKYNLTPEIAKHLSENYGTRAFTVAEFLEQPAVPQSDKVSLATATAGKQLIAPYPFLYAEIKYATKYEYATTAVDFLARRTRLAFLDCRAAYEVLPEVVDVMAKELDWSAERRAKELTDGVEYLKGMGLQLKN</sequence>
<name>A0ACB6V152_9ASCO</name>
<reference evidence="1 2" key="1">
    <citation type="journal article" date="2020" name="Front. Microbiol.">
        <title>Phenotypic and Genetic Characterization of the Cheese Ripening Yeast Geotrichum candidum.</title>
        <authorList>
            <person name="Perkins V."/>
            <person name="Vignola S."/>
            <person name="Lessard M.H."/>
            <person name="Plante P.L."/>
            <person name="Corbeil J."/>
            <person name="Dugat-Bony E."/>
            <person name="Frenette M."/>
            <person name="Labrie S."/>
        </authorList>
    </citation>
    <scope>NUCLEOTIDE SEQUENCE [LARGE SCALE GENOMIC DNA]</scope>
    <source>
        <strain evidence="1 2">LMA-1147</strain>
    </source>
</reference>
<organism evidence="1 2">
    <name type="scientific">Geotrichum galactomycetum</name>
    <dbReference type="NCBI Taxonomy" id="27317"/>
    <lineage>
        <taxon>Eukaryota</taxon>
        <taxon>Fungi</taxon>
        <taxon>Dikarya</taxon>
        <taxon>Ascomycota</taxon>
        <taxon>Saccharomycotina</taxon>
        <taxon>Dipodascomycetes</taxon>
        <taxon>Dipodascales</taxon>
        <taxon>Dipodascaceae</taxon>
        <taxon>Geotrichum</taxon>
    </lineage>
</organism>
<accession>A0ACB6V152</accession>
<evidence type="ECO:0000313" key="2">
    <source>
        <dbReference type="Proteomes" id="UP000744676"/>
    </source>
</evidence>
<keyword evidence="2" id="KW-1185">Reference proteome</keyword>